<protein>
    <submittedName>
        <fullName evidence="1">Uncharacterized protein</fullName>
    </submittedName>
</protein>
<gene>
    <name evidence="1" type="ORF">TCM_041795</name>
</gene>
<dbReference type="InParanoid" id="A0A061GWW1"/>
<proteinExistence type="predicted"/>
<sequence>MERLMSGSQNRFYRKSTSIGAFVFSFFQLCQKKTQPSALAYCTKFCHNQNILNIISIMLS</sequence>
<accession>A0A061GWW1</accession>
<name>A0A061GWW1_THECC</name>
<dbReference type="EMBL" id="CM001887">
    <property type="protein sequence ID" value="EOY33976.1"/>
    <property type="molecule type" value="Genomic_DNA"/>
</dbReference>
<organism evidence="1 2">
    <name type="scientific">Theobroma cacao</name>
    <name type="common">Cacao</name>
    <name type="synonym">Cocoa</name>
    <dbReference type="NCBI Taxonomy" id="3641"/>
    <lineage>
        <taxon>Eukaryota</taxon>
        <taxon>Viridiplantae</taxon>
        <taxon>Streptophyta</taxon>
        <taxon>Embryophyta</taxon>
        <taxon>Tracheophyta</taxon>
        <taxon>Spermatophyta</taxon>
        <taxon>Magnoliopsida</taxon>
        <taxon>eudicotyledons</taxon>
        <taxon>Gunneridae</taxon>
        <taxon>Pentapetalae</taxon>
        <taxon>rosids</taxon>
        <taxon>malvids</taxon>
        <taxon>Malvales</taxon>
        <taxon>Malvaceae</taxon>
        <taxon>Byttnerioideae</taxon>
        <taxon>Theobroma</taxon>
    </lineage>
</organism>
<evidence type="ECO:0000313" key="1">
    <source>
        <dbReference type="EMBL" id="EOY33976.1"/>
    </source>
</evidence>
<keyword evidence="2" id="KW-1185">Reference proteome</keyword>
<dbReference type="Proteomes" id="UP000026915">
    <property type="component" value="Chromosome 9"/>
</dbReference>
<dbReference type="HOGENOM" id="CLU_2946327_0_0_1"/>
<reference evidence="1 2" key="1">
    <citation type="journal article" date="2013" name="Genome Biol.">
        <title>The genome sequence of the most widely cultivated cacao type and its use to identify candidate genes regulating pod color.</title>
        <authorList>
            <person name="Motamayor J.C."/>
            <person name="Mockaitis K."/>
            <person name="Schmutz J."/>
            <person name="Haiminen N."/>
            <person name="Iii D.L."/>
            <person name="Cornejo O."/>
            <person name="Findley S.D."/>
            <person name="Zheng P."/>
            <person name="Utro F."/>
            <person name="Royaert S."/>
            <person name="Saski C."/>
            <person name="Jenkins J."/>
            <person name="Podicheti R."/>
            <person name="Zhao M."/>
            <person name="Scheffler B.E."/>
            <person name="Stack J.C."/>
            <person name="Feltus F.A."/>
            <person name="Mustiga G.M."/>
            <person name="Amores F."/>
            <person name="Phillips W."/>
            <person name="Marelli J.P."/>
            <person name="May G.D."/>
            <person name="Shapiro H."/>
            <person name="Ma J."/>
            <person name="Bustamante C.D."/>
            <person name="Schnell R.J."/>
            <person name="Main D."/>
            <person name="Gilbert D."/>
            <person name="Parida L."/>
            <person name="Kuhn D.N."/>
        </authorList>
    </citation>
    <scope>NUCLEOTIDE SEQUENCE [LARGE SCALE GENOMIC DNA]</scope>
    <source>
        <strain evidence="2">cv. Matina 1-6</strain>
    </source>
</reference>
<evidence type="ECO:0000313" key="2">
    <source>
        <dbReference type="Proteomes" id="UP000026915"/>
    </source>
</evidence>
<dbReference type="AlphaFoldDB" id="A0A061GWW1"/>
<dbReference type="Gramene" id="EOY33976">
    <property type="protein sequence ID" value="EOY33976"/>
    <property type="gene ID" value="TCM_041795"/>
</dbReference>